<feature type="domain" description="N-acetyltransferase" evidence="1">
    <location>
        <begin position="7"/>
        <end position="214"/>
    </location>
</feature>
<dbReference type="PANTHER" id="PTHR42791">
    <property type="entry name" value="GNAT FAMILY ACETYLTRANSFERASE"/>
    <property type="match status" value="1"/>
</dbReference>
<dbReference type="PANTHER" id="PTHR42791:SF17">
    <property type="entry name" value="ACETYLTRANSFERASE, GNAT FAMILY FAMILY (AFU_ORTHOLOGUE AFUA_8G05690)"/>
    <property type="match status" value="1"/>
</dbReference>
<dbReference type="EMBL" id="JAKWBI020000034">
    <property type="protein sequence ID" value="KAJ2905311.1"/>
    <property type="molecule type" value="Genomic_DNA"/>
</dbReference>
<dbReference type="InterPro" id="IPR052523">
    <property type="entry name" value="Trichothecene_AcTrans"/>
</dbReference>
<dbReference type="InterPro" id="IPR000182">
    <property type="entry name" value="GNAT_dom"/>
</dbReference>
<dbReference type="Proteomes" id="UP001201980">
    <property type="component" value="Unassembled WGS sequence"/>
</dbReference>
<name>A0AAD5RXT0_9PEZI</name>
<dbReference type="Pfam" id="PF13673">
    <property type="entry name" value="Acetyltransf_10"/>
    <property type="match status" value="1"/>
</dbReference>
<reference evidence="2" key="1">
    <citation type="submission" date="2022-07" db="EMBL/GenBank/DDBJ databases">
        <title>Draft genome sequence of Zalerion maritima ATCC 34329, a (micro)plastics degrading marine fungus.</title>
        <authorList>
            <person name="Paco A."/>
            <person name="Goncalves M.F.M."/>
            <person name="Rocha-Santos T.A.P."/>
            <person name="Alves A."/>
        </authorList>
    </citation>
    <scope>NUCLEOTIDE SEQUENCE</scope>
    <source>
        <strain evidence="2">ATCC 34329</strain>
    </source>
</reference>
<sequence length="217" mass="24296">MTVSSTLRIRRAVEADAKDMSDTYFDAFDDTVICMRCFPLEGPTTKPWFEKFLLEGMRGEAAKVWVVVDTALPGPEGRESEGKVVAFAKWVGPRSEGVPKEDEGGDEPCPPGGDMDLAREFFKAMHEAHVDIMGGERHWFLSLIGTRKEAQGRGAAGMLIREGLRHADEAGLRCFLDATQKGKPIYKRFGFREVRCMTFADESVRQDCMVREPQGNR</sequence>
<evidence type="ECO:0000313" key="2">
    <source>
        <dbReference type="EMBL" id="KAJ2905311.1"/>
    </source>
</evidence>
<organism evidence="2 3">
    <name type="scientific">Zalerion maritima</name>
    <dbReference type="NCBI Taxonomy" id="339359"/>
    <lineage>
        <taxon>Eukaryota</taxon>
        <taxon>Fungi</taxon>
        <taxon>Dikarya</taxon>
        <taxon>Ascomycota</taxon>
        <taxon>Pezizomycotina</taxon>
        <taxon>Sordariomycetes</taxon>
        <taxon>Lulworthiomycetidae</taxon>
        <taxon>Lulworthiales</taxon>
        <taxon>Lulworthiaceae</taxon>
        <taxon>Zalerion</taxon>
    </lineage>
</organism>
<dbReference type="InterPro" id="IPR016181">
    <property type="entry name" value="Acyl_CoA_acyltransferase"/>
</dbReference>
<protein>
    <submittedName>
        <fullName evidence="2">Acyl-CoA N-acyltransferase</fullName>
    </submittedName>
</protein>
<evidence type="ECO:0000313" key="3">
    <source>
        <dbReference type="Proteomes" id="UP001201980"/>
    </source>
</evidence>
<accession>A0AAD5RXT0</accession>
<keyword evidence="3" id="KW-1185">Reference proteome</keyword>
<evidence type="ECO:0000259" key="1">
    <source>
        <dbReference type="PROSITE" id="PS51186"/>
    </source>
</evidence>
<dbReference type="AlphaFoldDB" id="A0AAD5RXT0"/>
<dbReference type="GO" id="GO:0016747">
    <property type="term" value="F:acyltransferase activity, transferring groups other than amino-acyl groups"/>
    <property type="evidence" value="ECO:0007669"/>
    <property type="project" value="InterPro"/>
</dbReference>
<dbReference type="CDD" id="cd04301">
    <property type="entry name" value="NAT_SF"/>
    <property type="match status" value="1"/>
</dbReference>
<proteinExistence type="predicted"/>
<gene>
    <name evidence="2" type="ORF">MKZ38_005824</name>
</gene>
<comment type="caution">
    <text evidence="2">The sequence shown here is derived from an EMBL/GenBank/DDBJ whole genome shotgun (WGS) entry which is preliminary data.</text>
</comment>
<dbReference type="PROSITE" id="PS51186">
    <property type="entry name" value="GNAT"/>
    <property type="match status" value="1"/>
</dbReference>
<dbReference type="SUPFAM" id="SSF55729">
    <property type="entry name" value="Acyl-CoA N-acyltransferases (Nat)"/>
    <property type="match status" value="1"/>
</dbReference>
<dbReference type="Gene3D" id="3.40.630.30">
    <property type="match status" value="1"/>
</dbReference>